<dbReference type="AlphaFoldDB" id="A0A067PG63"/>
<dbReference type="EMBL" id="KL197768">
    <property type="protein sequence ID" value="KDQ49987.1"/>
    <property type="molecule type" value="Genomic_DNA"/>
</dbReference>
<dbReference type="Proteomes" id="UP000027265">
    <property type="component" value="Unassembled WGS sequence"/>
</dbReference>
<reference evidence="2" key="1">
    <citation type="journal article" date="2014" name="Proc. Natl. Acad. Sci. U.S.A.">
        <title>Extensive sampling of basidiomycete genomes demonstrates inadequacy of the white-rot/brown-rot paradigm for wood decay fungi.</title>
        <authorList>
            <person name="Riley R."/>
            <person name="Salamov A.A."/>
            <person name="Brown D.W."/>
            <person name="Nagy L.G."/>
            <person name="Floudas D."/>
            <person name="Held B.W."/>
            <person name="Levasseur A."/>
            <person name="Lombard V."/>
            <person name="Morin E."/>
            <person name="Otillar R."/>
            <person name="Lindquist E.A."/>
            <person name="Sun H."/>
            <person name="LaButti K.M."/>
            <person name="Schmutz J."/>
            <person name="Jabbour D."/>
            <person name="Luo H."/>
            <person name="Baker S.E."/>
            <person name="Pisabarro A.G."/>
            <person name="Walton J.D."/>
            <person name="Blanchette R.A."/>
            <person name="Henrissat B."/>
            <person name="Martin F."/>
            <person name="Cullen D."/>
            <person name="Hibbett D.S."/>
            <person name="Grigoriev I.V."/>
        </authorList>
    </citation>
    <scope>NUCLEOTIDE SEQUENCE [LARGE SCALE GENOMIC DNA]</scope>
    <source>
        <strain evidence="2">MUCL 33604</strain>
    </source>
</reference>
<evidence type="ECO:0000313" key="1">
    <source>
        <dbReference type="EMBL" id="KDQ49987.1"/>
    </source>
</evidence>
<sequence>MDLGVALTSLRALWFAARTQFDAECSSQYPIWTNGLILNIRRVWYGKHDIVTRRIKATLFRDVRRQDPIDSKIRHLLHCSGGHVETNGSESTRDVLRGPKCLRGPSDRQLVTVPPSGRGSSLGGTAPISRRIRPMASVMGSLERDLTEHIGTTRAKEFGPKPSTLAFLCTNLQSLCGMRWEQPIFDIGRRAYDA</sequence>
<proteinExistence type="predicted"/>
<organism evidence="1 2">
    <name type="scientific">Jaapia argillacea MUCL 33604</name>
    <dbReference type="NCBI Taxonomy" id="933084"/>
    <lineage>
        <taxon>Eukaryota</taxon>
        <taxon>Fungi</taxon>
        <taxon>Dikarya</taxon>
        <taxon>Basidiomycota</taxon>
        <taxon>Agaricomycotina</taxon>
        <taxon>Agaricomycetes</taxon>
        <taxon>Agaricomycetidae</taxon>
        <taxon>Jaapiales</taxon>
        <taxon>Jaapiaceae</taxon>
        <taxon>Jaapia</taxon>
    </lineage>
</organism>
<dbReference type="InParanoid" id="A0A067PG63"/>
<keyword evidence="2" id="KW-1185">Reference proteome</keyword>
<protein>
    <submittedName>
        <fullName evidence="1">Uncharacterized protein</fullName>
    </submittedName>
</protein>
<gene>
    <name evidence="1" type="ORF">JAAARDRAFT_51472</name>
</gene>
<dbReference type="HOGENOM" id="CLU_1402625_0_0_1"/>
<accession>A0A067PG63</accession>
<name>A0A067PG63_9AGAM</name>
<evidence type="ECO:0000313" key="2">
    <source>
        <dbReference type="Proteomes" id="UP000027265"/>
    </source>
</evidence>